<sequence length="31" mass="3600">MHRSSIPSYLKYAIFLFLLGFKVVKQKRTGA</sequence>
<organism evidence="2">
    <name type="scientific">Rhizophora mucronata</name>
    <name type="common">Asiatic mangrove</name>
    <dbReference type="NCBI Taxonomy" id="61149"/>
    <lineage>
        <taxon>Eukaryota</taxon>
        <taxon>Viridiplantae</taxon>
        <taxon>Streptophyta</taxon>
        <taxon>Embryophyta</taxon>
        <taxon>Tracheophyta</taxon>
        <taxon>Spermatophyta</taxon>
        <taxon>Magnoliopsida</taxon>
        <taxon>eudicotyledons</taxon>
        <taxon>Gunneridae</taxon>
        <taxon>Pentapetalae</taxon>
        <taxon>rosids</taxon>
        <taxon>fabids</taxon>
        <taxon>Malpighiales</taxon>
        <taxon>Rhizophoraceae</taxon>
        <taxon>Rhizophora</taxon>
    </lineage>
</organism>
<proteinExistence type="predicted"/>
<evidence type="ECO:0000313" key="2">
    <source>
        <dbReference type="EMBL" id="MBX69692.1"/>
    </source>
</evidence>
<accession>A0A2P2QRQ4</accession>
<evidence type="ECO:0000256" key="1">
    <source>
        <dbReference type="SAM" id="Phobius"/>
    </source>
</evidence>
<keyword evidence="1" id="KW-0812">Transmembrane</keyword>
<name>A0A2P2QRQ4_RHIMU</name>
<dbReference type="EMBL" id="GGEC01089208">
    <property type="protein sequence ID" value="MBX69692.1"/>
    <property type="molecule type" value="Transcribed_RNA"/>
</dbReference>
<reference evidence="2" key="1">
    <citation type="submission" date="2018-02" db="EMBL/GenBank/DDBJ databases">
        <title>Rhizophora mucronata_Transcriptome.</title>
        <authorList>
            <person name="Meera S.P."/>
            <person name="Sreeshan A."/>
            <person name="Augustine A."/>
        </authorList>
    </citation>
    <scope>NUCLEOTIDE SEQUENCE</scope>
    <source>
        <tissue evidence="2">Leaf</tissue>
    </source>
</reference>
<dbReference type="AlphaFoldDB" id="A0A2P2QRQ4"/>
<keyword evidence="1" id="KW-1133">Transmembrane helix</keyword>
<keyword evidence="1" id="KW-0472">Membrane</keyword>
<feature type="transmembrane region" description="Helical" evidence="1">
    <location>
        <begin position="6"/>
        <end position="24"/>
    </location>
</feature>
<protein>
    <submittedName>
        <fullName evidence="2">Uncharacterized protein</fullName>
    </submittedName>
</protein>